<accession>A0AAN6GXJ1</accession>
<feature type="compositionally biased region" description="Polar residues" evidence="1">
    <location>
        <begin position="1"/>
        <end position="10"/>
    </location>
</feature>
<dbReference type="EMBL" id="JAUJLE010001065">
    <property type="protein sequence ID" value="KAK0949638.1"/>
    <property type="molecule type" value="Genomic_DNA"/>
</dbReference>
<dbReference type="AlphaFoldDB" id="A0AAN6GXJ1"/>
<name>A0AAN6GXJ1_9PEZI</name>
<dbReference type="Proteomes" id="UP001175353">
    <property type="component" value="Unassembled WGS sequence"/>
</dbReference>
<reference evidence="2" key="1">
    <citation type="submission" date="2023-06" db="EMBL/GenBank/DDBJ databases">
        <title>Black Yeasts Isolated from many extreme environments.</title>
        <authorList>
            <person name="Coleine C."/>
            <person name="Stajich J.E."/>
            <person name="Selbmann L."/>
        </authorList>
    </citation>
    <scope>NUCLEOTIDE SEQUENCE</scope>
    <source>
        <strain evidence="2">CCFEE 5200</strain>
    </source>
</reference>
<evidence type="ECO:0000256" key="1">
    <source>
        <dbReference type="SAM" id="MobiDB-lite"/>
    </source>
</evidence>
<gene>
    <name evidence="2" type="ORF">LTR91_026289</name>
</gene>
<sequence length="88" mass="9437">MPGNTNSTGTGYAAENYGGSDDYRNVNGGGGYGSPGSNAPNPGPRLPSFWYCCRTPCKAMASRHKNKRQICPCGHLICIYCDVRSMNI</sequence>
<evidence type="ECO:0000313" key="3">
    <source>
        <dbReference type="Proteomes" id="UP001175353"/>
    </source>
</evidence>
<evidence type="ECO:0000313" key="2">
    <source>
        <dbReference type="EMBL" id="KAK0949638.1"/>
    </source>
</evidence>
<keyword evidence="3" id="KW-1185">Reference proteome</keyword>
<protein>
    <submittedName>
        <fullName evidence="2">Uncharacterized protein</fullName>
    </submittedName>
</protein>
<organism evidence="2 3">
    <name type="scientific">Friedmanniomyces endolithicus</name>
    <dbReference type="NCBI Taxonomy" id="329885"/>
    <lineage>
        <taxon>Eukaryota</taxon>
        <taxon>Fungi</taxon>
        <taxon>Dikarya</taxon>
        <taxon>Ascomycota</taxon>
        <taxon>Pezizomycotina</taxon>
        <taxon>Dothideomycetes</taxon>
        <taxon>Dothideomycetidae</taxon>
        <taxon>Mycosphaerellales</taxon>
        <taxon>Teratosphaeriaceae</taxon>
        <taxon>Friedmanniomyces</taxon>
    </lineage>
</organism>
<feature type="region of interest" description="Disordered" evidence="1">
    <location>
        <begin position="1"/>
        <end position="20"/>
    </location>
</feature>
<proteinExistence type="predicted"/>
<comment type="caution">
    <text evidence="2">The sequence shown here is derived from an EMBL/GenBank/DDBJ whole genome shotgun (WGS) entry which is preliminary data.</text>
</comment>